<sequence>INQSSILFAHTVNQTSAGYGLNFTYRLLKDGVEVR</sequence>
<protein>
    <submittedName>
        <fullName evidence="1">Uncharacterized protein</fullName>
    </submittedName>
</protein>
<feature type="non-terminal residue" evidence="1">
    <location>
        <position position="1"/>
    </location>
</feature>
<name>X1EYL1_9ZZZZ</name>
<comment type="caution">
    <text evidence="1">The sequence shown here is derived from an EMBL/GenBank/DDBJ whole genome shotgun (WGS) entry which is preliminary data.</text>
</comment>
<accession>X1EYL1</accession>
<proteinExistence type="predicted"/>
<evidence type="ECO:0000313" key="1">
    <source>
        <dbReference type="EMBL" id="GAH22264.1"/>
    </source>
</evidence>
<organism evidence="1">
    <name type="scientific">marine sediment metagenome</name>
    <dbReference type="NCBI Taxonomy" id="412755"/>
    <lineage>
        <taxon>unclassified sequences</taxon>
        <taxon>metagenomes</taxon>
        <taxon>ecological metagenomes</taxon>
    </lineage>
</organism>
<feature type="non-terminal residue" evidence="1">
    <location>
        <position position="35"/>
    </location>
</feature>
<reference evidence="1" key="1">
    <citation type="journal article" date="2014" name="Front. Microbiol.">
        <title>High frequency of phylogenetically diverse reductive dehalogenase-homologous genes in deep subseafloor sedimentary metagenomes.</title>
        <authorList>
            <person name="Kawai M."/>
            <person name="Futagami T."/>
            <person name="Toyoda A."/>
            <person name="Takaki Y."/>
            <person name="Nishi S."/>
            <person name="Hori S."/>
            <person name="Arai W."/>
            <person name="Tsubouchi T."/>
            <person name="Morono Y."/>
            <person name="Uchiyama I."/>
            <person name="Ito T."/>
            <person name="Fujiyama A."/>
            <person name="Inagaki F."/>
            <person name="Takami H."/>
        </authorList>
    </citation>
    <scope>NUCLEOTIDE SEQUENCE</scope>
    <source>
        <strain evidence="1">Expedition CK06-06</strain>
    </source>
</reference>
<gene>
    <name evidence="1" type="ORF">S01H4_67360</name>
</gene>
<dbReference type="AlphaFoldDB" id="X1EYL1"/>
<dbReference type="EMBL" id="BART01042325">
    <property type="protein sequence ID" value="GAH22264.1"/>
    <property type="molecule type" value="Genomic_DNA"/>
</dbReference>